<dbReference type="AlphaFoldDB" id="A0A336MWN3"/>
<accession>A0A336MWN3</accession>
<evidence type="ECO:0000256" key="7">
    <source>
        <dbReference type="ARBA" id="ARBA00022660"/>
    </source>
</evidence>
<evidence type="ECO:0000256" key="8">
    <source>
        <dbReference type="ARBA" id="ARBA00022692"/>
    </source>
</evidence>
<dbReference type="GO" id="GO:0046872">
    <property type="term" value="F:metal ion binding"/>
    <property type="evidence" value="ECO:0007669"/>
    <property type="project" value="UniProtKB-KW"/>
</dbReference>
<evidence type="ECO:0000259" key="22">
    <source>
        <dbReference type="PROSITE" id="PS51002"/>
    </source>
</evidence>
<comment type="function">
    <text evidence="1">Component of the ubiquinol-cytochrome c reductase complex (complex III or cytochrome b-c1 complex) that is part of the mitochondrial respiratory chain. The b-c1 complex mediates electron transfer from ubiquinol to cytochrome c. Contributes to the generation of a proton gradient across the mitochondrial membrane that is then used for ATP synthesis.</text>
</comment>
<organism evidence="25">
    <name type="scientific">Culicoides sonorensis</name>
    <name type="common">Biting midge</name>
    <dbReference type="NCBI Taxonomy" id="179676"/>
    <lineage>
        <taxon>Eukaryota</taxon>
        <taxon>Metazoa</taxon>
        <taxon>Ecdysozoa</taxon>
        <taxon>Arthropoda</taxon>
        <taxon>Hexapoda</taxon>
        <taxon>Insecta</taxon>
        <taxon>Pterygota</taxon>
        <taxon>Neoptera</taxon>
        <taxon>Endopterygota</taxon>
        <taxon>Diptera</taxon>
        <taxon>Nematocera</taxon>
        <taxon>Chironomoidea</taxon>
        <taxon>Ceratopogonidae</taxon>
        <taxon>Ceratopogoninae</taxon>
        <taxon>Culicoides</taxon>
        <taxon>Monoculicoides</taxon>
    </lineage>
</organism>
<evidence type="ECO:0000256" key="21">
    <source>
        <dbReference type="SAM" id="Phobius"/>
    </source>
</evidence>
<keyword evidence="7" id="KW-0679">Respiratory chain</keyword>
<protein>
    <recommendedName>
        <fullName evidence="4">Cytochrome b</fullName>
    </recommendedName>
    <alternativeName>
        <fullName evidence="18">Complex III subunit 3</fullName>
    </alternativeName>
    <alternativeName>
        <fullName evidence="19">Complex III subunit III</fullName>
    </alternativeName>
    <alternativeName>
        <fullName evidence="17">Cytochrome b-c1 complex subunit 3</fullName>
    </alternativeName>
    <alternativeName>
        <fullName evidence="20">Ubiquinol-cytochrome-c reductase complex cytochrome b subunit</fullName>
    </alternativeName>
</protein>
<evidence type="ECO:0000256" key="16">
    <source>
        <dbReference type="ARBA" id="ARBA00023136"/>
    </source>
</evidence>
<evidence type="ECO:0000256" key="18">
    <source>
        <dbReference type="ARBA" id="ARBA00031681"/>
    </source>
</evidence>
<dbReference type="PANTHER" id="PTHR19271">
    <property type="entry name" value="CYTOCHROME B"/>
    <property type="match status" value="1"/>
</dbReference>
<gene>
    <name evidence="25" type="primary">CSON008305</name>
</gene>
<feature type="transmembrane region" description="Helical" evidence="21">
    <location>
        <begin position="115"/>
        <end position="136"/>
    </location>
</feature>
<evidence type="ECO:0000313" key="25">
    <source>
        <dbReference type="EMBL" id="SSX34656.1"/>
    </source>
</evidence>
<keyword evidence="13" id="KW-0408">Iron</keyword>
<dbReference type="PROSITE" id="PS51003">
    <property type="entry name" value="CYTB_CTER"/>
    <property type="match status" value="1"/>
</dbReference>
<proteinExistence type="predicted"/>
<dbReference type="EMBL" id="UFQS01003151">
    <property type="protein sequence ID" value="SSX15281.1"/>
    <property type="molecule type" value="Genomic_DNA"/>
</dbReference>
<evidence type="ECO:0000259" key="23">
    <source>
        <dbReference type="PROSITE" id="PS51003"/>
    </source>
</evidence>
<evidence type="ECO:0000256" key="5">
    <source>
        <dbReference type="ARBA" id="ARBA00022448"/>
    </source>
</evidence>
<keyword evidence="8 21" id="KW-0812">Transmembrane</keyword>
<evidence type="ECO:0000256" key="17">
    <source>
        <dbReference type="ARBA" id="ARBA00029812"/>
    </source>
</evidence>
<evidence type="ECO:0000256" key="19">
    <source>
        <dbReference type="ARBA" id="ARBA00032600"/>
    </source>
</evidence>
<reference evidence="25" key="2">
    <citation type="submission" date="2018-07" db="EMBL/GenBank/DDBJ databases">
        <authorList>
            <person name="Quirk P.G."/>
            <person name="Krulwich T.A."/>
        </authorList>
    </citation>
    <scope>NUCLEOTIDE SEQUENCE</scope>
</reference>
<evidence type="ECO:0000256" key="11">
    <source>
        <dbReference type="ARBA" id="ARBA00022982"/>
    </source>
</evidence>
<evidence type="ECO:0000256" key="4">
    <source>
        <dbReference type="ARBA" id="ARBA00013531"/>
    </source>
</evidence>
<evidence type="ECO:0000256" key="14">
    <source>
        <dbReference type="ARBA" id="ARBA00023075"/>
    </source>
</evidence>
<name>A0A336MWN3_CULSO</name>
<dbReference type="VEuPathDB" id="VectorBase:CSON008305"/>
<evidence type="ECO:0000256" key="3">
    <source>
        <dbReference type="ARBA" id="ARBA00011649"/>
    </source>
</evidence>
<keyword evidence="16 21" id="KW-0472">Membrane</keyword>
<dbReference type="Gene3D" id="1.20.810.10">
    <property type="entry name" value="Cytochrome Bc1 Complex, Chain C"/>
    <property type="match status" value="1"/>
</dbReference>
<evidence type="ECO:0000256" key="15">
    <source>
        <dbReference type="ARBA" id="ARBA00023128"/>
    </source>
</evidence>
<evidence type="ECO:0000256" key="1">
    <source>
        <dbReference type="ARBA" id="ARBA00002566"/>
    </source>
</evidence>
<keyword evidence="9" id="KW-0479">Metal-binding</keyword>
<dbReference type="GO" id="GO:0006122">
    <property type="term" value="P:mitochondrial electron transport, ubiquinol to cytochrome c"/>
    <property type="evidence" value="ECO:0007669"/>
    <property type="project" value="TreeGrafter"/>
</dbReference>
<sequence>MGDFYELYTPMEQVFFLFVFIYILAEKHEILVNRIYRIRFTLRANVFLRSYRGFAVDNATLTRFFSFHFLLPFIIAAVTIIHLLFLHQTGSNNPLGINTNINKIPFHPYFTYKDLVGFFVITFTLVILCLIAPYLLGDPDNFIPANPLVTPVHIQPE</sequence>
<dbReference type="InterPro" id="IPR027387">
    <property type="entry name" value="Cytb/b6-like_sf"/>
</dbReference>
<evidence type="ECO:0000313" key="24">
    <source>
        <dbReference type="EMBL" id="SSX15281.1"/>
    </source>
</evidence>
<dbReference type="GO" id="GO:0008121">
    <property type="term" value="F:quinol-cytochrome-c reductase activity"/>
    <property type="evidence" value="ECO:0007669"/>
    <property type="project" value="TreeGrafter"/>
</dbReference>
<evidence type="ECO:0000256" key="2">
    <source>
        <dbReference type="ARBA" id="ARBA00004448"/>
    </source>
</evidence>
<comment type="subunit">
    <text evidence="3">The main subunits of complex b-c1 are: cytochrome b, cytochrome c1 and the Rieske protein.</text>
</comment>
<reference evidence="24" key="1">
    <citation type="submission" date="2018-04" db="EMBL/GenBank/DDBJ databases">
        <authorList>
            <person name="Go L.Y."/>
            <person name="Mitchell J.A."/>
        </authorList>
    </citation>
    <scope>NUCLEOTIDE SEQUENCE</scope>
    <source>
        <tissue evidence="24">Whole organism</tissue>
    </source>
</reference>
<keyword evidence="14" id="KW-0830">Ubiquinone</keyword>
<keyword evidence="12 21" id="KW-1133">Transmembrane helix</keyword>
<keyword evidence="6" id="KW-0349">Heme</keyword>
<keyword evidence="15" id="KW-0496">Mitochondrion</keyword>
<dbReference type="PROSITE" id="PS51002">
    <property type="entry name" value="CYTB_NTER"/>
    <property type="match status" value="1"/>
</dbReference>
<evidence type="ECO:0000256" key="20">
    <source>
        <dbReference type="ARBA" id="ARBA00032818"/>
    </source>
</evidence>
<keyword evidence="5" id="KW-0813">Transport</keyword>
<dbReference type="InterPro" id="IPR005798">
    <property type="entry name" value="Cyt_b/b6_C"/>
</dbReference>
<evidence type="ECO:0000256" key="10">
    <source>
        <dbReference type="ARBA" id="ARBA00022792"/>
    </source>
</evidence>
<evidence type="ECO:0000256" key="12">
    <source>
        <dbReference type="ARBA" id="ARBA00022989"/>
    </source>
</evidence>
<evidence type="ECO:0000256" key="6">
    <source>
        <dbReference type="ARBA" id="ARBA00022617"/>
    </source>
</evidence>
<keyword evidence="11" id="KW-0249">Electron transport</keyword>
<dbReference type="SUPFAM" id="SSF81342">
    <property type="entry name" value="Transmembrane di-heme cytochromes"/>
    <property type="match status" value="1"/>
</dbReference>
<evidence type="ECO:0000256" key="9">
    <source>
        <dbReference type="ARBA" id="ARBA00022723"/>
    </source>
</evidence>
<comment type="subcellular location">
    <subcellularLocation>
        <location evidence="2">Mitochondrion inner membrane</location>
        <topology evidence="2">Multi-pass membrane protein</topology>
    </subcellularLocation>
</comment>
<keyword evidence="10" id="KW-0999">Mitochondrion inner membrane</keyword>
<dbReference type="GO" id="GO:0005743">
    <property type="term" value="C:mitochondrial inner membrane"/>
    <property type="evidence" value="ECO:0007669"/>
    <property type="project" value="UniProtKB-SubCell"/>
</dbReference>
<dbReference type="OMA" id="RIYRIRF"/>
<evidence type="ECO:0000256" key="13">
    <source>
        <dbReference type="ARBA" id="ARBA00023004"/>
    </source>
</evidence>
<dbReference type="InterPro" id="IPR005797">
    <property type="entry name" value="Cyt_b/b6_N"/>
</dbReference>
<dbReference type="PANTHER" id="PTHR19271:SF16">
    <property type="entry name" value="CYTOCHROME B"/>
    <property type="match status" value="1"/>
</dbReference>
<dbReference type="EMBL" id="UFQT01003151">
    <property type="protein sequence ID" value="SSX34656.1"/>
    <property type="molecule type" value="Genomic_DNA"/>
</dbReference>
<feature type="transmembrane region" description="Helical" evidence="21">
    <location>
        <begin position="64"/>
        <end position="85"/>
    </location>
</feature>
<feature type="domain" description="Cytochrome b/b6 N-terminal region profile" evidence="22">
    <location>
        <begin position="1"/>
        <end position="95"/>
    </location>
</feature>
<dbReference type="InterPro" id="IPR016174">
    <property type="entry name" value="Di-haem_cyt_TM"/>
</dbReference>
<feature type="domain" description="Cytochrome b/b6 C-terminal region profile" evidence="23">
    <location>
        <begin position="96"/>
        <end position="157"/>
    </location>
</feature>
<dbReference type="GO" id="GO:0016491">
    <property type="term" value="F:oxidoreductase activity"/>
    <property type="evidence" value="ECO:0007669"/>
    <property type="project" value="UniProtKB-UniRule"/>
</dbReference>
<dbReference type="Pfam" id="PF13631">
    <property type="entry name" value="Cytochrom_B_N_2"/>
    <property type="match status" value="1"/>
</dbReference>